<dbReference type="SUPFAM" id="SSF88659">
    <property type="entry name" value="Sigma3 and sigma4 domains of RNA polymerase sigma factors"/>
    <property type="match status" value="1"/>
</dbReference>
<evidence type="ECO:0000313" key="9">
    <source>
        <dbReference type="Proteomes" id="UP000176997"/>
    </source>
</evidence>
<organism evidence="8 9">
    <name type="scientific">Candidatus Yonathbacteria bacterium RIFCSPHIGHO2_01_FULL_51_10</name>
    <dbReference type="NCBI Taxonomy" id="1802723"/>
    <lineage>
        <taxon>Bacteria</taxon>
        <taxon>Candidatus Yonathiibacteriota</taxon>
    </lineage>
</organism>
<dbReference type="Gene3D" id="1.10.10.10">
    <property type="entry name" value="Winged helix-like DNA-binding domain superfamily/Winged helix DNA-binding domain"/>
    <property type="match status" value="1"/>
</dbReference>
<keyword evidence="5" id="KW-0804">Transcription</keyword>
<evidence type="ECO:0000256" key="4">
    <source>
        <dbReference type="ARBA" id="ARBA00023125"/>
    </source>
</evidence>
<dbReference type="NCBIfam" id="TIGR02937">
    <property type="entry name" value="sigma70-ECF"/>
    <property type="match status" value="1"/>
</dbReference>
<evidence type="ECO:0000259" key="7">
    <source>
        <dbReference type="Pfam" id="PF08281"/>
    </source>
</evidence>
<dbReference type="Proteomes" id="UP000176997">
    <property type="component" value="Unassembled WGS sequence"/>
</dbReference>
<accession>A0A1G2S8J9</accession>
<evidence type="ECO:0000313" key="8">
    <source>
        <dbReference type="EMBL" id="OHA80892.1"/>
    </source>
</evidence>
<feature type="domain" description="RNA polymerase sigma factor 70 region 4 type 2" evidence="7">
    <location>
        <begin position="116"/>
        <end position="164"/>
    </location>
</feature>
<dbReference type="CDD" id="cd06171">
    <property type="entry name" value="Sigma70_r4"/>
    <property type="match status" value="1"/>
</dbReference>
<proteinExistence type="inferred from homology"/>
<sequence>MSTPKHMEQVFLSAYDEYADAIFRHCFFRVNDRERAKELSQEVFVRVWEYLQKHAEDEVENMQALLYRVARNLIIDEYRGRRKHGLSLDLLREEDGFDTEDTRAHEGIIRAVEMTEVEHAMEKLPDHVREALVLRYIDDMSVKDIAALTKETENAVSVRLHRGINELRKLLRTNE</sequence>
<evidence type="ECO:0000256" key="3">
    <source>
        <dbReference type="ARBA" id="ARBA00023082"/>
    </source>
</evidence>
<evidence type="ECO:0008006" key="10">
    <source>
        <dbReference type="Google" id="ProtNLM"/>
    </source>
</evidence>
<keyword evidence="4" id="KW-0238">DNA-binding</keyword>
<evidence type="ECO:0000256" key="1">
    <source>
        <dbReference type="ARBA" id="ARBA00010641"/>
    </source>
</evidence>
<dbReference type="PANTHER" id="PTHR43133:SF52">
    <property type="entry name" value="ECF RNA POLYMERASE SIGMA FACTOR SIGL"/>
    <property type="match status" value="1"/>
</dbReference>
<reference evidence="8 9" key="1">
    <citation type="journal article" date="2016" name="Nat. Commun.">
        <title>Thousands of microbial genomes shed light on interconnected biogeochemical processes in an aquifer system.</title>
        <authorList>
            <person name="Anantharaman K."/>
            <person name="Brown C.T."/>
            <person name="Hug L.A."/>
            <person name="Sharon I."/>
            <person name="Castelle C.J."/>
            <person name="Probst A.J."/>
            <person name="Thomas B.C."/>
            <person name="Singh A."/>
            <person name="Wilkins M.J."/>
            <person name="Karaoz U."/>
            <person name="Brodie E.L."/>
            <person name="Williams K.H."/>
            <person name="Hubbard S.S."/>
            <person name="Banfield J.F."/>
        </authorList>
    </citation>
    <scope>NUCLEOTIDE SEQUENCE [LARGE SCALE GENOMIC DNA]</scope>
</reference>
<protein>
    <recommendedName>
        <fullName evidence="10">RNA polymerase sigma factor</fullName>
    </recommendedName>
</protein>
<evidence type="ECO:0000256" key="5">
    <source>
        <dbReference type="ARBA" id="ARBA00023163"/>
    </source>
</evidence>
<evidence type="ECO:0000256" key="2">
    <source>
        <dbReference type="ARBA" id="ARBA00023015"/>
    </source>
</evidence>
<dbReference type="InterPro" id="IPR036388">
    <property type="entry name" value="WH-like_DNA-bd_sf"/>
</dbReference>
<dbReference type="SUPFAM" id="SSF88946">
    <property type="entry name" value="Sigma2 domain of RNA polymerase sigma factors"/>
    <property type="match status" value="1"/>
</dbReference>
<dbReference type="InterPro" id="IPR007627">
    <property type="entry name" value="RNA_pol_sigma70_r2"/>
</dbReference>
<dbReference type="InterPro" id="IPR039425">
    <property type="entry name" value="RNA_pol_sigma-70-like"/>
</dbReference>
<dbReference type="EMBL" id="MHUS01000016">
    <property type="protein sequence ID" value="OHA80892.1"/>
    <property type="molecule type" value="Genomic_DNA"/>
</dbReference>
<dbReference type="Pfam" id="PF08281">
    <property type="entry name" value="Sigma70_r4_2"/>
    <property type="match status" value="1"/>
</dbReference>
<dbReference type="Pfam" id="PF04542">
    <property type="entry name" value="Sigma70_r2"/>
    <property type="match status" value="1"/>
</dbReference>
<keyword evidence="3" id="KW-0731">Sigma factor</keyword>
<feature type="domain" description="RNA polymerase sigma-70 region 2" evidence="6">
    <location>
        <begin position="15"/>
        <end position="83"/>
    </location>
</feature>
<dbReference type="PANTHER" id="PTHR43133">
    <property type="entry name" value="RNA POLYMERASE ECF-TYPE SIGMA FACTO"/>
    <property type="match status" value="1"/>
</dbReference>
<dbReference type="GO" id="GO:0006352">
    <property type="term" value="P:DNA-templated transcription initiation"/>
    <property type="evidence" value="ECO:0007669"/>
    <property type="project" value="InterPro"/>
</dbReference>
<dbReference type="InterPro" id="IPR013324">
    <property type="entry name" value="RNA_pol_sigma_r3/r4-like"/>
</dbReference>
<dbReference type="GO" id="GO:0016987">
    <property type="term" value="F:sigma factor activity"/>
    <property type="evidence" value="ECO:0007669"/>
    <property type="project" value="UniProtKB-KW"/>
</dbReference>
<keyword evidence="2" id="KW-0805">Transcription regulation</keyword>
<dbReference type="InterPro" id="IPR013325">
    <property type="entry name" value="RNA_pol_sigma_r2"/>
</dbReference>
<dbReference type="GO" id="GO:0003677">
    <property type="term" value="F:DNA binding"/>
    <property type="evidence" value="ECO:0007669"/>
    <property type="project" value="UniProtKB-KW"/>
</dbReference>
<comment type="similarity">
    <text evidence="1">Belongs to the sigma-70 factor family. ECF subfamily.</text>
</comment>
<dbReference type="InterPro" id="IPR014284">
    <property type="entry name" value="RNA_pol_sigma-70_dom"/>
</dbReference>
<evidence type="ECO:0000259" key="6">
    <source>
        <dbReference type="Pfam" id="PF04542"/>
    </source>
</evidence>
<dbReference type="InterPro" id="IPR013249">
    <property type="entry name" value="RNA_pol_sigma70_r4_t2"/>
</dbReference>
<dbReference type="Gene3D" id="1.10.1740.10">
    <property type="match status" value="1"/>
</dbReference>
<comment type="caution">
    <text evidence="8">The sequence shown here is derived from an EMBL/GenBank/DDBJ whole genome shotgun (WGS) entry which is preliminary data.</text>
</comment>
<dbReference type="STRING" id="1802723.A2675_02255"/>
<dbReference type="AlphaFoldDB" id="A0A1G2S8J9"/>
<gene>
    <name evidence="8" type="ORF">A2675_02255</name>
</gene>
<name>A0A1G2S8J9_9BACT</name>